<dbReference type="PRINTS" id="PR01009">
    <property type="entry name" value="FLGMRINGFLIF"/>
</dbReference>
<sequence length="538" mass="57708">MAEAAVMNAGTLRQTIESKPWLRQIMMMVGIAASVAVGVAAVMWSQEPEYRTLYGSMPPERSASVLDALSSSGIPYRLQQQTGAILVPADRLHDARIQLAGSGVINDGSGLEMLREEKGFGVSDFMQSKKYEHALETELARTIESMHQVRKARVHLAIPKQTVFVRDQRSASASVMLDIYAGSTLDRQQVRAIINMVSGSVPELDATSVTVVDQTGNLLSSLEEETGLEVSAKQFEYRKKIEKEYENRITNLLTPIAGLGKVKVQAAVELDFSRMEESRESWNPEAQVLRSEQVNTNRRGGAAGAGGVPGALANQPVGRADANGGENETTESSSITRNYEIERVLNYTARPAGDIQRISVAVVLDDAVAEPTPDGEGEGATKAAYTADQLAQLSGLVRDAIGFDEARGDRVSVIATSFRPAMIEEGEPEAPPLWEQPWFVGLLKQVLTGIAVILIVFSVIRPSIKSLMQAQTGAKDLAPAANSGHGGGAELSPAIAALAAPGSVQKVEEGLDAIREVADQDPKLVAQVVKNWVARDGK</sequence>
<dbReference type="InterPro" id="IPR013556">
    <property type="entry name" value="Flag_M-ring_C"/>
</dbReference>
<evidence type="ECO:0000256" key="4">
    <source>
        <dbReference type="ARBA" id="ARBA00007971"/>
    </source>
</evidence>
<feature type="transmembrane region" description="Helical" evidence="14">
    <location>
        <begin position="438"/>
        <end position="460"/>
    </location>
</feature>
<evidence type="ECO:0000256" key="13">
    <source>
        <dbReference type="SAM" id="MobiDB-lite"/>
    </source>
</evidence>
<evidence type="ECO:0000313" key="18">
    <source>
        <dbReference type="Proteomes" id="UP000537130"/>
    </source>
</evidence>
<keyword evidence="17" id="KW-0969">Cilium</keyword>
<feature type="compositionally biased region" description="Polar residues" evidence="13">
    <location>
        <begin position="326"/>
        <end position="335"/>
    </location>
</feature>
<dbReference type="Proteomes" id="UP000537130">
    <property type="component" value="Unassembled WGS sequence"/>
</dbReference>
<dbReference type="GO" id="GO:0005886">
    <property type="term" value="C:plasma membrane"/>
    <property type="evidence" value="ECO:0007669"/>
    <property type="project" value="UniProtKB-SubCell"/>
</dbReference>
<comment type="caution">
    <text evidence="17">The sequence shown here is derived from an EMBL/GenBank/DDBJ whole genome shotgun (WGS) entry which is preliminary data.</text>
</comment>
<evidence type="ECO:0000256" key="12">
    <source>
        <dbReference type="PIRNR" id="PIRNR004862"/>
    </source>
</evidence>
<dbReference type="EMBL" id="JACHWY010000001">
    <property type="protein sequence ID" value="MBB3046367.1"/>
    <property type="molecule type" value="Genomic_DNA"/>
</dbReference>
<evidence type="ECO:0000256" key="10">
    <source>
        <dbReference type="ARBA" id="ARBA00023143"/>
    </source>
</evidence>
<dbReference type="RefSeq" id="WP_183409066.1">
    <property type="nucleotide sequence ID" value="NZ_JACHWY010000001.1"/>
</dbReference>
<feature type="transmembrane region" description="Helical" evidence="14">
    <location>
        <begin position="21"/>
        <end position="44"/>
    </location>
</feature>
<comment type="subcellular location">
    <subcellularLocation>
        <location evidence="2 12">Bacterial flagellum basal body</location>
    </subcellularLocation>
    <subcellularLocation>
        <location evidence="3">Cell membrane</location>
        <topology evidence="3">Multi-pass membrane protein</topology>
    </subcellularLocation>
</comment>
<proteinExistence type="inferred from homology"/>
<dbReference type="GO" id="GO:0071973">
    <property type="term" value="P:bacterial-type flagellum-dependent cell motility"/>
    <property type="evidence" value="ECO:0007669"/>
    <property type="project" value="InterPro"/>
</dbReference>
<dbReference type="InterPro" id="IPR000067">
    <property type="entry name" value="FlgMring_FliF"/>
</dbReference>
<evidence type="ECO:0000256" key="8">
    <source>
        <dbReference type="ARBA" id="ARBA00022989"/>
    </source>
</evidence>
<gene>
    <name evidence="17" type="ORF">FHR99_000603</name>
</gene>
<evidence type="ECO:0000259" key="16">
    <source>
        <dbReference type="Pfam" id="PF08345"/>
    </source>
</evidence>
<protein>
    <recommendedName>
        <fullName evidence="5 12">Flagellar M-ring protein</fullName>
    </recommendedName>
</protein>
<comment type="subunit">
    <text evidence="11">The basal body constitutes a major portion of the flagellar organelle and consists of four rings (L,P,S, and M) mounted on a central rod. The M ring is integral to the inner membrane of the cell and may be connected to the flagellar rod via the S ring. The S (supramembrane ring) lies just distal to the M ring. The L and P rings lie in the outer membrane and the periplasmic space, respectively.</text>
</comment>
<keyword evidence="6" id="KW-1003">Cell membrane</keyword>
<dbReference type="GO" id="GO:0003774">
    <property type="term" value="F:cytoskeletal motor activity"/>
    <property type="evidence" value="ECO:0007669"/>
    <property type="project" value="InterPro"/>
</dbReference>
<dbReference type="NCBIfam" id="TIGR00206">
    <property type="entry name" value="fliF"/>
    <property type="match status" value="1"/>
</dbReference>
<dbReference type="InterPro" id="IPR006182">
    <property type="entry name" value="FliF_N_dom"/>
</dbReference>
<feature type="domain" description="Flagellar M-ring C-terminal" evidence="16">
    <location>
        <begin position="253"/>
        <end position="418"/>
    </location>
</feature>
<dbReference type="InterPro" id="IPR045851">
    <property type="entry name" value="AMP-bd_C_sf"/>
</dbReference>
<dbReference type="Pfam" id="PF01514">
    <property type="entry name" value="YscJ_FliF"/>
    <property type="match status" value="1"/>
</dbReference>
<keyword evidence="10 12" id="KW-0975">Bacterial flagellum</keyword>
<organism evidence="17 18">
    <name type="scientific">Litorivivens lipolytica</name>
    <dbReference type="NCBI Taxonomy" id="1524264"/>
    <lineage>
        <taxon>Bacteria</taxon>
        <taxon>Pseudomonadati</taxon>
        <taxon>Pseudomonadota</taxon>
        <taxon>Gammaproteobacteria</taxon>
        <taxon>Litorivivens</taxon>
    </lineage>
</organism>
<keyword evidence="8 14" id="KW-1133">Transmembrane helix</keyword>
<evidence type="ECO:0000256" key="1">
    <source>
        <dbReference type="ARBA" id="ARBA00003820"/>
    </source>
</evidence>
<comment type="function">
    <text evidence="1 12">The M ring may be actively involved in energy transduction.</text>
</comment>
<dbReference type="PANTHER" id="PTHR30046">
    <property type="entry name" value="FLAGELLAR M-RING PROTEIN"/>
    <property type="match status" value="1"/>
</dbReference>
<name>A0A7W4Z4S0_9GAMM</name>
<evidence type="ECO:0000256" key="2">
    <source>
        <dbReference type="ARBA" id="ARBA00004117"/>
    </source>
</evidence>
<dbReference type="GO" id="GO:0009431">
    <property type="term" value="C:bacterial-type flagellum basal body, MS ring"/>
    <property type="evidence" value="ECO:0007669"/>
    <property type="project" value="InterPro"/>
</dbReference>
<comment type="similarity">
    <text evidence="4 12">Belongs to the FliF family.</text>
</comment>
<keyword evidence="9 14" id="KW-0472">Membrane</keyword>
<evidence type="ECO:0000256" key="3">
    <source>
        <dbReference type="ARBA" id="ARBA00004651"/>
    </source>
</evidence>
<dbReference type="PIRSF" id="PIRSF004862">
    <property type="entry name" value="FliF"/>
    <property type="match status" value="1"/>
</dbReference>
<evidence type="ECO:0000259" key="15">
    <source>
        <dbReference type="Pfam" id="PF01514"/>
    </source>
</evidence>
<keyword evidence="17" id="KW-0966">Cell projection</keyword>
<feature type="region of interest" description="Disordered" evidence="13">
    <location>
        <begin position="297"/>
        <end position="335"/>
    </location>
</feature>
<dbReference type="InterPro" id="IPR043427">
    <property type="entry name" value="YscJ/FliF"/>
</dbReference>
<evidence type="ECO:0000256" key="6">
    <source>
        <dbReference type="ARBA" id="ARBA00022475"/>
    </source>
</evidence>
<keyword evidence="7 14" id="KW-0812">Transmembrane</keyword>
<dbReference type="AlphaFoldDB" id="A0A7W4Z4S0"/>
<keyword evidence="17" id="KW-0282">Flagellum</keyword>
<evidence type="ECO:0000256" key="7">
    <source>
        <dbReference type="ARBA" id="ARBA00022692"/>
    </source>
</evidence>
<dbReference type="PANTHER" id="PTHR30046:SF0">
    <property type="entry name" value="FLAGELLAR M-RING PROTEIN"/>
    <property type="match status" value="1"/>
</dbReference>
<dbReference type="Pfam" id="PF08345">
    <property type="entry name" value="YscJ_FliF_C"/>
    <property type="match status" value="1"/>
</dbReference>
<evidence type="ECO:0000313" key="17">
    <source>
        <dbReference type="EMBL" id="MBB3046367.1"/>
    </source>
</evidence>
<evidence type="ECO:0000256" key="11">
    <source>
        <dbReference type="ARBA" id="ARBA00025936"/>
    </source>
</evidence>
<keyword evidence="18" id="KW-1185">Reference proteome</keyword>
<feature type="domain" description="Flagellar M-ring N-terminal" evidence="15">
    <location>
        <begin position="46"/>
        <end position="220"/>
    </location>
</feature>
<evidence type="ECO:0000256" key="5">
    <source>
        <dbReference type="ARBA" id="ARBA00017949"/>
    </source>
</evidence>
<dbReference type="Gene3D" id="3.30.300.30">
    <property type="match status" value="1"/>
</dbReference>
<accession>A0A7W4Z4S0</accession>
<evidence type="ECO:0000256" key="9">
    <source>
        <dbReference type="ARBA" id="ARBA00023136"/>
    </source>
</evidence>
<evidence type="ECO:0000256" key="14">
    <source>
        <dbReference type="SAM" id="Phobius"/>
    </source>
</evidence>
<reference evidence="17 18" key="1">
    <citation type="submission" date="2020-08" db="EMBL/GenBank/DDBJ databases">
        <title>Genomic Encyclopedia of Type Strains, Phase III (KMG-III): the genomes of soil and plant-associated and newly described type strains.</title>
        <authorList>
            <person name="Whitman W."/>
        </authorList>
    </citation>
    <scope>NUCLEOTIDE SEQUENCE [LARGE SCALE GENOMIC DNA]</scope>
    <source>
        <strain evidence="17 18">CECT 8654</strain>
    </source>
</reference>